<evidence type="ECO:0000313" key="1">
    <source>
        <dbReference type="EMBL" id="NER29764.1"/>
    </source>
</evidence>
<gene>
    <name evidence="1" type="ORF">F6J89_19640</name>
</gene>
<protein>
    <submittedName>
        <fullName evidence="1">Glycosyltransferase family 4 protein</fullName>
    </submittedName>
</protein>
<name>A0A6B3NIB9_9CYAN</name>
<reference evidence="1" key="1">
    <citation type="submission" date="2019-11" db="EMBL/GenBank/DDBJ databases">
        <title>Genomic insights into an expanded diversity of filamentous marine cyanobacteria reveals the extraordinary biosynthetic potential of Moorea and Okeania.</title>
        <authorList>
            <person name="Ferreira Leao T."/>
            <person name="Wang M."/>
            <person name="Moss N."/>
            <person name="Da Silva R."/>
            <person name="Sanders J."/>
            <person name="Nurk S."/>
            <person name="Gurevich A."/>
            <person name="Humphrey G."/>
            <person name="Reher R."/>
            <person name="Zhu Q."/>
            <person name="Belda-Ferre P."/>
            <person name="Glukhov E."/>
            <person name="Rex R."/>
            <person name="Dorrestein P.C."/>
            <person name="Knight R."/>
            <person name="Pevzner P."/>
            <person name="Gerwick W.H."/>
            <person name="Gerwick L."/>
        </authorList>
    </citation>
    <scope>NUCLEOTIDE SEQUENCE</scope>
    <source>
        <strain evidence="1">SIO1C4</strain>
    </source>
</reference>
<dbReference type="Gene3D" id="3.40.50.2000">
    <property type="entry name" value="Glycogen Phosphorylase B"/>
    <property type="match status" value="2"/>
</dbReference>
<dbReference type="AlphaFoldDB" id="A0A6B3NIB9"/>
<comment type="caution">
    <text evidence="1">The sequence shown here is derived from an EMBL/GenBank/DDBJ whole genome shotgun (WGS) entry which is preliminary data.</text>
</comment>
<organism evidence="1">
    <name type="scientific">Symploca sp. SIO1C4</name>
    <dbReference type="NCBI Taxonomy" id="2607765"/>
    <lineage>
        <taxon>Bacteria</taxon>
        <taxon>Bacillati</taxon>
        <taxon>Cyanobacteriota</taxon>
        <taxon>Cyanophyceae</taxon>
        <taxon>Coleofasciculales</taxon>
        <taxon>Coleofasciculaceae</taxon>
        <taxon>Symploca</taxon>
    </lineage>
</organism>
<dbReference type="PANTHER" id="PTHR45947">
    <property type="entry name" value="SULFOQUINOVOSYL TRANSFERASE SQD2"/>
    <property type="match status" value="1"/>
</dbReference>
<proteinExistence type="predicted"/>
<accession>A0A6B3NIB9</accession>
<sequence>MKSIFRKPRICIALPGVQYQPHSPYILSTLPMVPFLEKDFDVTLVYRKILNTNEDDHIDHKYLTLVDQNQMSEREKHNRFPYYVPNHYLSLWNYKRIIDKFAQEHAKKFDLIIEKEWPLLGIFASAFSRYQVPTVILIEAMYKYRKLQQPNLLKQLASIGLEQLRPQLRKQWSDRTDSIVVETEQMKSFLLENGYVRPNQPIYPIPYGVDPDTFSIRERRFCREQLGISQEALVLTYVGSLNRFIQEPGPIIEALGREQPQGVVLYMVGDGSKHEELEALAKELNAPVVFTGRLPQKEAALYISAANLCVAPYNKYLYLQDKFTCASLKVPEYLSCGRAVLTIPCERMEHLLAGQKYGFLVNNQVDSYREFLRNLPSKEKLSIIEQDIIKDMENFSLRAQRILLRWWDIAKMYKNVIEETISRK</sequence>
<dbReference type="PANTHER" id="PTHR45947:SF3">
    <property type="entry name" value="SULFOQUINOVOSYL TRANSFERASE SQD2"/>
    <property type="match status" value="1"/>
</dbReference>
<dbReference type="Pfam" id="PF13692">
    <property type="entry name" value="Glyco_trans_1_4"/>
    <property type="match status" value="1"/>
</dbReference>
<keyword evidence="1" id="KW-0808">Transferase</keyword>
<dbReference type="SUPFAM" id="SSF53756">
    <property type="entry name" value="UDP-Glycosyltransferase/glycogen phosphorylase"/>
    <property type="match status" value="1"/>
</dbReference>
<dbReference type="GO" id="GO:0016757">
    <property type="term" value="F:glycosyltransferase activity"/>
    <property type="evidence" value="ECO:0007669"/>
    <property type="project" value="TreeGrafter"/>
</dbReference>
<dbReference type="InterPro" id="IPR050194">
    <property type="entry name" value="Glycosyltransferase_grp1"/>
</dbReference>
<dbReference type="EMBL" id="JAAHFQ010000426">
    <property type="protein sequence ID" value="NER29764.1"/>
    <property type="molecule type" value="Genomic_DNA"/>
</dbReference>